<dbReference type="InterPro" id="IPR011990">
    <property type="entry name" value="TPR-like_helical_dom_sf"/>
</dbReference>
<dbReference type="InterPro" id="IPR051012">
    <property type="entry name" value="CellSynth/LPSAsmb/PSIAsmb"/>
</dbReference>
<dbReference type="Gene3D" id="1.25.40.10">
    <property type="entry name" value="Tetratricopeptide repeat domain"/>
    <property type="match status" value="1"/>
</dbReference>
<keyword evidence="2" id="KW-0802">TPR repeat</keyword>
<dbReference type="PROSITE" id="PS50293">
    <property type="entry name" value="TPR_REGION"/>
    <property type="match status" value="1"/>
</dbReference>
<gene>
    <name evidence="3" type="ORF">S06H3_30690</name>
</gene>
<evidence type="ECO:0000313" key="3">
    <source>
        <dbReference type="EMBL" id="GAI30690.1"/>
    </source>
</evidence>
<feature type="non-terminal residue" evidence="3">
    <location>
        <position position="1"/>
    </location>
</feature>
<dbReference type="AlphaFoldDB" id="X1NV73"/>
<proteinExistence type="predicted"/>
<sequence>RLAYNEQQKKPEIMGTADFSPEVWPYLVQTIGTNYFAWAESDKEGVFHLTGIPNPGAYFIEVRHSEDYFQTRVPVIIHKTGAKEFEADIILRVRKSSIQPMSKEALEEIAEAKKAFQSKNTDEAIKHFQKVLEIEPEFTEAHYNLGILLRQKGNVDEAVKHFVKAIQNQENYKLALFALGETLHVEKKHSRSNPYLIKYLEVSESEESEN</sequence>
<dbReference type="SUPFAM" id="SSF48452">
    <property type="entry name" value="TPR-like"/>
    <property type="match status" value="1"/>
</dbReference>
<evidence type="ECO:0000256" key="1">
    <source>
        <dbReference type="ARBA" id="ARBA00022737"/>
    </source>
</evidence>
<keyword evidence="1" id="KW-0677">Repeat</keyword>
<dbReference type="PANTHER" id="PTHR45586:SF1">
    <property type="entry name" value="LIPOPOLYSACCHARIDE ASSEMBLY PROTEIN B"/>
    <property type="match status" value="1"/>
</dbReference>
<accession>X1NV73</accession>
<dbReference type="InterPro" id="IPR019734">
    <property type="entry name" value="TPR_rpt"/>
</dbReference>
<organism evidence="3">
    <name type="scientific">marine sediment metagenome</name>
    <dbReference type="NCBI Taxonomy" id="412755"/>
    <lineage>
        <taxon>unclassified sequences</taxon>
        <taxon>metagenomes</taxon>
        <taxon>ecological metagenomes</taxon>
    </lineage>
</organism>
<dbReference type="EMBL" id="BARV01018099">
    <property type="protein sequence ID" value="GAI30690.1"/>
    <property type="molecule type" value="Genomic_DNA"/>
</dbReference>
<dbReference type="PROSITE" id="PS50005">
    <property type="entry name" value="TPR"/>
    <property type="match status" value="2"/>
</dbReference>
<reference evidence="3" key="1">
    <citation type="journal article" date="2014" name="Front. Microbiol.">
        <title>High frequency of phylogenetically diverse reductive dehalogenase-homologous genes in deep subseafloor sedimentary metagenomes.</title>
        <authorList>
            <person name="Kawai M."/>
            <person name="Futagami T."/>
            <person name="Toyoda A."/>
            <person name="Takaki Y."/>
            <person name="Nishi S."/>
            <person name="Hori S."/>
            <person name="Arai W."/>
            <person name="Tsubouchi T."/>
            <person name="Morono Y."/>
            <person name="Uchiyama I."/>
            <person name="Ito T."/>
            <person name="Fujiyama A."/>
            <person name="Inagaki F."/>
            <person name="Takami H."/>
        </authorList>
    </citation>
    <scope>NUCLEOTIDE SEQUENCE</scope>
    <source>
        <strain evidence="3">Expedition CK06-06</strain>
    </source>
</reference>
<dbReference type="PANTHER" id="PTHR45586">
    <property type="entry name" value="TPR REPEAT-CONTAINING PROTEIN PA4667"/>
    <property type="match status" value="1"/>
</dbReference>
<evidence type="ECO:0000256" key="2">
    <source>
        <dbReference type="ARBA" id="ARBA00022803"/>
    </source>
</evidence>
<comment type="caution">
    <text evidence="3">The sequence shown here is derived from an EMBL/GenBank/DDBJ whole genome shotgun (WGS) entry which is preliminary data.</text>
</comment>
<dbReference type="SMART" id="SM00028">
    <property type="entry name" value="TPR"/>
    <property type="match status" value="2"/>
</dbReference>
<dbReference type="Pfam" id="PF14559">
    <property type="entry name" value="TPR_19"/>
    <property type="match status" value="1"/>
</dbReference>
<name>X1NV73_9ZZZZ</name>
<protein>
    <submittedName>
        <fullName evidence="3">Uncharacterized protein</fullName>
    </submittedName>
</protein>